<keyword evidence="2 5" id="KW-0863">Zinc-finger</keyword>
<dbReference type="InterPro" id="IPR045234">
    <property type="entry name" value="Unkempt-like"/>
</dbReference>
<feature type="domain" description="C3H1-type" evidence="6">
    <location>
        <begin position="106"/>
        <end position="134"/>
    </location>
</feature>
<evidence type="ECO:0000313" key="8">
    <source>
        <dbReference type="Proteomes" id="UP000327157"/>
    </source>
</evidence>
<dbReference type="InterPro" id="IPR000571">
    <property type="entry name" value="Znf_CCCH"/>
</dbReference>
<dbReference type="InterPro" id="IPR057444">
    <property type="entry name" value="Znf-CCCH_AtC3H23-like"/>
</dbReference>
<evidence type="ECO:0000256" key="5">
    <source>
        <dbReference type="PROSITE-ProRule" id="PRU00723"/>
    </source>
</evidence>
<dbReference type="PROSITE" id="PS50103">
    <property type="entry name" value="ZF_C3H1"/>
    <property type="match status" value="2"/>
</dbReference>
<feature type="zinc finger region" description="C3H1-type" evidence="5">
    <location>
        <begin position="106"/>
        <end position="134"/>
    </location>
</feature>
<gene>
    <name evidence="7" type="ORF">D8674_031928</name>
</gene>
<dbReference type="Pfam" id="PF25512">
    <property type="entry name" value="zf-CCCH_AtC3H23"/>
    <property type="match status" value="1"/>
</dbReference>
<proteinExistence type="predicted"/>
<dbReference type="InterPro" id="IPR036855">
    <property type="entry name" value="Znf_CCCH_sf"/>
</dbReference>
<accession>A0A5N5F025</accession>
<dbReference type="EMBL" id="SMOL01000781">
    <property type="protein sequence ID" value="KAB2596478.1"/>
    <property type="molecule type" value="Genomic_DNA"/>
</dbReference>
<dbReference type="GO" id="GO:0008270">
    <property type="term" value="F:zinc ion binding"/>
    <property type="evidence" value="ECO:0007669"/>
    <property type="project" value="UniProtKB-KW"/>
</dbReference>
<dbReference type="PANTHER" id="PTHR14493">
    <property type="entry name" value="UNKEMPT FAMILY MEMBER"/>
    <property type="match status" value="1"/>
</dbReference>
<dbReference type="GO" id="GO:0003677">
    <property type="term" value="F:DNA binding"/>
    <property type="evidence" value="ECO:0007669"/>
    <property type="project" value="UniProtKB-KW"/>
</dbReference>
<keyword evidence="3 5" id="KW-0862">Zinc</keyword>
<evidence type="ECO:0000313" key="7">
    <source>
        <dbReference type="EMBL" id="KAB2596478.1"/>
    </source>
</evidence>
<name>A0A5N5F025_9ROSA</name>
<keyword evidence="4" id="KW-0238">DNA-binding</keyword>
<dbReference type="OrthoDB" id="410307at2759"/>
<organism evidence="7 8">
    <name type="scientific">Pyrus ussuriensis x Pyrus communis</name>
    <dbReference type="NCBI Taxonomy" id="2448454"/>
    <lineage>
        <taxon>Eukaryota</taxon>
        <taxon>Viridiplantae</taxon>
        <taxon>Streptophyta</taxon>
        <taxon>Embryophyta</taxon>
        <taxon>Tracheophyta</taxon>
        <taxon>Spermatophyta</taxon>
        <taxon>Magnoliopsida</taxon>
        <taxon>eudicotyledons</taxon>
        <taxon>Gunneridae</taxon>
        <taxon>Pentapetalae</taxon>
        <taxon>rosids</taxon>
        <taxon>fabids</taxon>
        <taxon>Rosales</taxon>
        <taxon>Rosaceae</taxon>
        <taxon>Amygdaloideae</taxon>
        <taxon>Maleae</taxon>
        <taxon>Pyrus</taxon>
    </lineage>
</organism>
<reference evidence="7 8" key="1">
    <citation type="submission" date="2019-09" db="EMBL/GenBank/DDBJ databases">
        <authorList>
            <person name="Ou C."/>
        </authorList>
    </citation>
    <scope>NUCLEOTIDE SEQUENCE [LARGE SCALE GENOMIC DNA]</scope>
    <source>
        <strain evidence="7">S2</strain>
        <tissue evidence="7">Leaf</tissue>
    </source>
</reference>
<dbReference type="AlphaFoldDB" id="A0A5N5F025"/>
<evidence type="ECO:0000259" key="6">
    <source>
        <dbReference type="PROSITE" id="PS50103"/>
    </source>
</evidence>
<keyword evidence="1 5" id="KW-0479">Metal-binding</keyword>
<dbReference type="Pfam" id="PF00642">
    <property type="entry name" value="zf-CCCH"/>
    <property type="match status" value="1"/>
</dbReference>
<evidence type="ECO:0000256" key="1">
    <source>
        <dbReference type="ARBA" id="ARBA00022723"/>
    </source>
</evidence>
<feature type="zinc finger region" description="C3H1-type" evidence="5">
    <location>
        <begin position="142"/>
        <end position="168"/>
    </location>
</feature>
<keyword evidence="8" id="KW-1185">Reference proteome</keyword>
<comment type="caution">
    <text evidence="7">The sequence shown here is derived from an EMBL/GenBank/DDBJ whole genome shotgun (WGS) entry which is preliminary data.</text>
</comment>
<reference evidence="7 8" key="3">
    <citation type="submission" date="2019-11" db="EMBL/GenBank/DDBJ databases">
        <title>A de novo genome assembly of a pear dwarfing rootstock.</title>
        <authorList>
            <person name="Wang F."/>
            <person name="Wang J."/>
            <person name="Li S."/>
            <person name="Zhang Y."/>
            <person name="Fang M."/>
            <person name="Ma L."/>
            <person name="Zhao Y."/>
            <person name="Jiang S."/>
        </authorList>
    </citation>
    <scope>NUCLEOTIDE SEQUENCE [LARGE SCALE GENOMIC DNA]</scope>
    <source>
        <strain evidence="7">S2</strain>
        <tissue evidence="7">Leaf</tissue>
    </source>
</reference>
<protein>
    <submittedName>
        <fullName evidence="7">Zinc finger CCCH domain-containing protein 54</fullName>
    </submittedName>
</protein>
<sequence>MSRFRRPTSHSPYHLHVWVAMHVYYSGLLRSPVQYQCQYHDPMLPVQYQCQYHDPMIDNAIFGSDEFRMYAYKVKRCQRMGAHDWTNCPYAHRGEKAQRRDPRKFAYAAIICPAFRSTGYCRKGDRCECAHGVFEYWLHPAKYRTRACASLENGYCPRKVCFFAHTPDELRPQHTYSGHKYYVAYDQQAGFYPPYHYYKYQNNSDLCRAAPRTPKANRGGGGVATEAPWTAEEYQTMMNNKKIVDESCLKVEEFLNSLRALKLSDYEMEYDQGEIDAACGMKSYGGGEASVSEMPQFDWINKLLQ</sequence>
<evidence type="ECO:0000256" key="3">
    <source>
        <dbReference type="ARBA" id="ARBA00022833"/>
    </source>
</evidence>
<dbReference type="PANTHER" id="PTHR14493:SF109">
    <property type="entry name" value="ZINC FINGER CCCH DOMAIN-CONTAINING PROTEIN 54"/>
    <property type="match status" value="1"/>
</dbReference>
<reference evidence="8" key="2">
    <citation type="submission" date="2019-10" db="EMBL/GenBank/DDBJ databases">
        <title>A de novo genome assembly of a pear dwarfing rootstock.</title>
        <authorList>
            <person name="Wang F."/>
            <person name="Wang J."/>
            <person name="Li S."/>
            <person name="Zhang Y."/>
            <person name="Fang M."/>
            <person name="Ma L."/>
            <person name="Zhao Y."/>
            <person name="Jiang S."/>
        </authorList>
    </citation>
    <scope>NUCLEOTIDE SEQUENCE [LARGE SCALE GENOMIC DNA]</scope>
</reference>
<dbReference type="Gene3D" id="3.30.1370.210">
    <property type="match status" value="1"/>
</dbReference>
<evidence type="ECO:0000256" key="2">
    <source>
        <dbReference type="ARBA" id="ARBA00022771"/>
    </source>
</evidence>
<feature type="domain" description="C3H1-type" evidence="6">
    <location>
        <begin position="142"/>
        <end position="168"/>
    </location>
</feature>
<dbReference type="Proteomes" id="UP000327157">
    <property type="component" value="Chromosome 7"/>
</dbReference>
<dbReference type="SMART" id="SM00356">
    <property type="entry name" value="ZnF_C3H1"/>
    <property type="match status" value="2"/>
</dbReference>
<evidence type="ECO:0000256" key="4">
    <source>
        <dbReference type="ARBA" id="ARBA00023125"/>
    </source>
</evidence>
<dbReference type="SUPFAM" id="SSF90229">
    <property type="entry name" value="CCCH zinc finger"/>
    <property type="match status" value="1"/>
</dbReference>